<organism evidence="1 2">
    <name type="scientific">Prunus dulcis</name>
    <name type="common">Almond</name>
    <name type="synonym">Amygdalus dulcis</name>
    <dbReference type="NCBI Taxonomy" id="3755"/>
    <lineage>
        <taxon>Eukaryota</taxon>
        <taxon>Viridiplantae</taxon>
        <taxon>Streptophyta</taxon>
        <taxon>Embryophyta</taxon>
        <taxon>Tracheophyta</taxon>
        <taxon>Spermatophyta</taxon>
        <taxon>Magnoliopsida</taxon>
        <taxon>eudicotyledons</taxon>
        <taxon>Gunneridae</taxon>
        <taxon>Pentapetalae</taxon>
        <taxon>rosids</taxon>
        <taxon>fabids</taxon>
        <taxon>Rosales</taxon>
        <taxon>Rosaceae</taxon>
        <taxon>Amygdaloideae</taxon>
        <taxon>Amygdaleae</taxon>
        <taxon>Prunus</taxon>
    </lineage>
</organism>
<evidence type="ECO:0000313" key="1">
    <source>
        <dbReference type="EMBL" id="KAI5354970.1"/>
    </source>
</evidence>
<proteinExistence type="predicted"/>
<sequence>MNCVHFCNRSEILFIVHTILLSEAPSHQSCLVSFNRSIGVKLGFVDPSTAHSLLSFGELNNTPSIVIIKSLQLFLHCLSLHYLKSCILEALRIMSAINRTKEGSMTRWELVIRYKVGDGMLGIVCDIVLQPRRSHIGLRLRVVLEASTLLWSL</sequence>
<name>A0AAD4ZVC7_PRUDU</name>
<protein>
    <submittedName>
        <fullName evidence="1">Uncharacterized protein</fullName>
    </submittedName>
</protein>
<accession>A0AAD4ZVC7</accession>
<gene>
    <name evidence="1" type="ORF">L3X38_007865</name>
</gene>
<evidence type="ECO:0000313" key="2">
    <source>
        <dbReference type="Proteomes" id="UP001054821"/>
    </source>
</evidence>
<dbReference type="EMBL" id="JAJFAZ020000001">
    <property type="protein sequence ID" value="KAI5354970.1"/>
    <property type="molecule type" value="Genomic_DNA"/>
</dbReference>
<dbReference type="AlphaFoldDB" id="A0AAD4ZVC7"/>
<reference evidence="1 2" key="1">
    <citation type="journal article" date="2022" name="G3 (Bethesda)">
        <title>Whole-genome sequence and methylome profiling of the almond [Prunus dulcis (Mill.) D.A. Webb] cultivar 'Nonpareil'.</title>
        <authorList>
            <person name="D'Amico-Willman K.M."/>
            <person name="Ouma W.Z."/>
            <person name="Meulia T."/>
            <person name="Sideli G.M."/>
            <person name="Gradziel T.M."/>
            <person name="Fresnedo-Ramirez J."/>
        </authorList>
    </citation>
    <scope>NUCLEOTIDE SEQUENCE [LARGE SCALE GENOMIC DNA]</scope>
    <source>
        <strain evidence="1">Clone GOH B32 T37-40</strain>
    </source>
</reference>
<keyword evidence="2" id="KW-1185">Reference proteome</keyword>
<comment type="caution">
    <text evidence="1">The sequence shown here is derived from an EMBL/GenBank/DDBJ whole genome shotgun (WGS) entry which is preliminary data.</text>
</comment>
<dbReference type="Proteomes" id="UP001054821">
    <property type="component" value="Chromosome 1"/>
</dbReference>